<evidence type="ECO:0000313" key="2">
    <source>
        <dbReference type="Proteomes" id="UP000688947"/>
    </source>
</evidence>
<dbReference type="AlphaFoldDB" id="A0A8T1UE66"/>
<dbReference type="EMBL" id="JAENGZ010000357">
    <property type="protein sequence ID" value="KAG6961171.1"/>
    <property type="molecule type" value="Genomic_DNA"/>
</dbReference>
<evidence type="ECO:0000313" key="1">
    <source>
        <dbReference type="EMBL" id="KAG6961171.1"/>
    </source>
</evidence>
<gene>
    <name evidence="1" type="ORF">JG687_00007821</name>
</gene>
<protein>
    <submittedName>
        <fullName evidence="1">Uncharacterized protein</fullName>
    </submittedName>
</protein>
<feature type="non-terminal residue" evidence="1">
    <location>
        <position position="1"/>
    </location>
</feature>
<name>A0A8T1UE66_9STRA</name>
<dbReference type="OrthoDB" id="103481at2759"/>
<dbReference type="Proteomes" id="UP000688947">
    <property type="component" value="Unassembled WGS sequence"/>
</dbReference>
<proteinExistence type="predicted"/>
<sequence length="179" mass="20145">EATRPKRKHPFARTTRYGCTSSTLAHRHLPLGGMGRGRPSSLHLCGATSCASESTDGYHHRQDVYYLHQKAARCRRPACDQDPAQKVWVGPHGLTRGDRHYVAIFAVFDDGNRVLGDGDNEYLHDLDCSSRRFLPLVFSPSDEEEDLGAQSLFELVTGTLFHYEKPWKSALFMVGDNLR</sequence>
<comment type="caution">
    <text evidence="1">The sequence shown here is derived from an EMBL/GenBank/DDBJ whole genome shotgun (WGS) entry which is preliminary data.</text>
</comment>
<accession>A0A8T1UE66</accession>
<reference evidence="1" key="1">
    <citation type="submission" date="2021-01" db="EMBL/GenBank/DDBJ databases">
        <title>Phytophthora aleatoria, a newly-described species from Pinus radiata is distinct from Phytophthora cactorum isolates based on comparative genomics.</title>
        <authorList>
            <person name="Mcdougal R."/>
            <person name="Panda P."/>
            <person name="Williams N."/>
            <person name="Studholme D.J."/>
        </authorList>
    </citation>
    <scope>NUCLEOTIDE SEQUENCE</scope>
    <source>
        <strain evidence="1">NZFS 3830</strain>
    </source>
</reference>
<organism evidence="1 2">
    <name type="scientific">Phytophthora cactorum</name>
    <dbReference type="NCBI Taxonomy" id="29920"/>
    <lineage>
        <taxon>Eukaryota</taxon>
        <taxon>Sar</taxon>
        <taxon>Stramenopiles</taxon>
        <taxon>Oomycota</taxon>
        <taxon>Peronosporomycetes</taxon>
        <taxon>Peronosporales</taxon>
        <taxon>Peronosporaceae</taxon>
        <taxon>Phytophthora</taxon>
    </lineage>
</organism>